<feature type="transmembrane region" description="Helical" evidence="8">
    <location>
        <begin position="372"/>
        <end position="400"/>
    </location>
</feature>
<sequence>MTAYWESLLLPAYTAATSVAILVVQAIYCHLRPLPPHPDHSYEQNVTASPLDVEGGILQRIRAHIAYHGGLKIFSFKIARFAGCILLFLTGFAVILGSWHPKTPRSSPSYLFAGISGMSWSTLSLPTLTAYQSLLLGICAVYLYSSVIALCCLLYTPLAPINTPAQRIAKTLPIHLSILLLLTLGTFAVRDLWPLATYSLTPRDLPPHNPSNAVLLWTHIAILAVTAVVIPMLTPHVYIPVDKSNPSPVPNPEQTASLLSFLIYSFLDRIVFLAYRSPHLDYDQLPPLADYDRATHLRDISFPYLDPFKRIKTKKRRHIFFGLMNTFRSEYFVLITTLAVSMAAGFTTPVGVNRLLRYLETNGQDAFVRPWVWVLCLFWGPMLKTISFQWCIFAGTAVLARTESVVTQLIFEHALRLRMVAETEPAKGSDNVEFDSSSTVPSGLASTTCSEPASSGDGAVQEVSEEQGEASSGSLVQPTPPGTNSNTLVESVRSRFRNLWKKRVKGAESIKKPEAVSKKPSVSKLQGRITNLVTTDLANITEARNFVFLLIPLPLQLLLCLVFLHTVLGWSAYVGLGATILMFPLPGYIGRLMQGVHRVRMERTDARVQSVTETMNVLRMVKLFGWARKMDDRIAEKREEELLFVWKYRLLEVANGLINHAIPMITMLAAFATQYDDTLPCLLMPANSKHRDRSL</sequence>
<dbReference type="Proteomes" id="UP001556367">
    <property type="component" value="Unassembled WGS sequence"/>
</dbReference>
<evidence type="ECO:0000256" key="7">
    <source>
        <dbReference type="SAM" id="MobiDB-lite"/>
    </source>
</evidence>
<keyword evidence="11" id="KW-1185">Reference proteome</keyword>
<feature type="region of interest" description="Disordered" evidence="7">
    <location>
        <begin position="428"/>
        <end position="487"/>
    </location>
</feature>
<gene>
    <name evidence="10" type="ORF">HGRIS_007432</name>
</gene>
<dbReference type="CDD" id="cd18596">
    <property type="entry name" value="ABC_6TM_VMR1_D1_like"/>
    <property type="match status" value="1"/>
</dbReference>
<evidence type="ECO:0000256" key="5">
    <source>
        <dbReference type="ARBA" id="ARBA00022989"/>
    </source>
</evidence>
<keyword evidence="3" id="KW-0547">Nucleotide-binding</keyword>
<feature type="compositionally biased region" description="Polar residues" evidence="7">
    <location>
        <begin position="469"/>
        <end position="487"/>
    </location>
</feature>
<name>A0ABR3J4T0_9AGAR</name>
<keyword evidence="4" id="KW-0067">ATP-binding</keyword>
<dbReference type="EMBL" id="JASNQZ010000011">
    <property type="protein sequence ID" value="KAL0950644.1"/>
    <property type="molecule type" value="Genomic_DNA"/>
</dbReference>
<feature type="compositionally biased region" description="Polar residues" evidence="7">
    <location>
        <begin position="434"/>
        <end position="453"/>
    </location>
</feature>
<feature type="transmembrane region" description="Helical" evidence="8">
    <location>
        <begin position="214"/>
        <end position="234"/>
    </location>
</feature>
<feature type="transmembrane region" description="Helical" evidence="8">
    <location>
        <begin position="110"/>
        <end position="128"/>
    </location>
</feature>
<evidence type="ECO:0000256" key="1">
    <source>
        <dbReference type="ARBA" id="ARBA00022448"/>
    </source>
</evidence>
<organism evidence="10 11">
    <name type="scientific">Hohenbuehelia grisea</name>
    <dbReference type="NCBI Taxonomy" id="104357"/>
    <lineage>
        <taxon>Eukaryota</taxon>
        <taxon>Fungi</taxon>
        <taxon>Dikarya</taxon>
        <taxon>Basidiomycota</taxon>
        <taxon>Agaricomycotina</taxon>
        <taxon>Agaricomycetes</taxon>
        <taxon>Agaricomycetidae</taxon>
        <taxon>Agaricales</taxon>
        <taxon>Pleurotineae</taxon>
        <taxon>Pleurotaceae</taxon>
        <taxon>Hohenbuehelia</taxon>
    </lineage>
</organism>
<protein>
    <recommendedName>
        <fullName evidence="9">ABC transmembrane type-1 domain-containing protein</fullName>
    </recommendedName>
</protein>
<accession>A0ABR3J4T0</accession>
<proteinExistence type="predicted"/>
<reference evidence="11" key="1">
    <citation type="submission" date="2024-06" db="EMBL/GenBank/DDBJ databases">
        <title>Multi-omics analyses provide insights into the biosynthesis of the anticancer antibiotic pleurotin in Hohenbuehelia grisea.</title>
        <authorList>
            <person name="Weaver J.A."/>
            <person name="Alberti F."/>
        </authorList>
    </citation>
    <scope>NUCLEOTIDE SEQUENCE [LARGE SCALE GENOMIC DNA]</scope>
    <source>
        <strain evidence="11">T-177</strain>
    </source>
</reference>
<evidence type="ECO:0000256" key="8">
    <source>
        <dbReference type="SAM" id="Phobius"/>
    </source>
</evidence>
<evidence type="ECO:0000313" key="11">
    <source>
        <dbReference type="Proteomes" id="UP001556367"/>
    </source>
</evidence>
<feature type="transmembrane region" description="Helical" evidence="8">
    <location>
        <begin position="331"/>
        <end position="352"/>
    </location>
</feature>
<dbReference type="InterPro" id="IPR050173">
    <property type="entry name" value="ABC_transporter_C-like"/>
</dbReference>
<feature type="transmembrane region" description="Helical" evidence="8">
    <location>
        <begin position="12"/>
        <end position="31"/>
    </location>
</feature>
<dbReference type="SUPFAM" id="SSF90123">
    <property type="entry name" value="ABC transporter transmembrane region"/>
    <property type="match status" value="1"/>
</dbReference>
<comment type="caution">
    <text evidence="10">The sequence shown here is derived from an EMBL/GenBank/DDBJ whole genome shotgun (WGS) entry which is preliminary data.</text>
</comment>
<dbReference type="Pfam" id="PF00664">
    <property type="entry name" value="ABC_membrane"/>
    <property type="match status" value="1"/>
</dbReference>
<evidence type="ECO:0000256" key="3">
    <source>
        <dbReference type="ARBA" id="ARBA00022741"/>
    </source>
</evidence>
<keyword evidence="5 8" id="KW-1133">Transmembrane helix</keyword>
<evidence type="ECO:0000259" key="9">
    <source>
        <dbReference type="PROSITE" id="PS50929"/>
    </source>
</evidence>
<feature type="domain" description="ABC transmembrane type-1" evidence="9">
    <location>
        <begin position="527"/>
        <end position="672"/>
    </location>
</feature>
<evidence type="ECO:0000256" key="2">
    <source>
        <dbReference type="ARBA" id="ARBA00022692"/>
    </source>
</evidence>
<keyword evidence="1" id="KW-0813">Transport</keyword>
<keyword evidence="6 8" id="KW-0472">Membrane</keyword>
<feature type="transmembrane region" description="Helical" evidence="8">
    <location>
        <begin position="546"/>
        <end position="564"/>
    </location>
</feature>
<evidence type="ECO:0000256" key="4">
    <source>
        <dbReference type="ARBA" id="ARBA00022840"/>
    </source>
</evidence>
<dbReference type="Gene3D" id="1.20.1560.10">
    <property type="entry name" value="ABC transporter type 1, transmembrane domain"/>
    <property type="match status" value="1"/>
</dbReference>
<dbReference type="InterPro" id="IPR011527">
    <property type="entry name" value="ABC1_TM_dom"/>
</dbReference>
<feature type="transmembrane region" description="Helical" evidence="8">
    <location>
        <begin position="78"/>
        <end position="98"/>
    </location>
</feature>
<feature type="transmembrane region" description="Helical" evidence="8">
    <location>
        <begin position="135"/>
        <end position="156"/>
    </location>
</feature>
<dbReference type="PANTHER" id="PTHR24223">
    <property type="entry name" value="ATP-BINDING CASSETTE SUB-FAMILY C"/>
    <property type="match status" value="1"/>
</dbReference>
<keyword evidence="2 8" id="KW-0812">Transmembrane</keyword>
<evidence type="ECO:0000313" key="10">
    <source>
        <dbReference type="EMBL" id="KAL0950644.1"/>
    </source>
</evidence>
<dbReference type="PANTHER" id="PTHR24223:SF356">
    <property type="entry name" value="ATP-BINDING CASSETTE TRANSPORTER ABC4"/>
    <property type="match status" value="1"/>
</dbReference>
<evidence type="ECO:0000256" key="6">
    <source>
        <dbReference type="ARBA" id="ARBA00023136"/>
    </source>
</evidence>
<dbReference type="PROSITE" id="PS50929">
    <property type="entry name" value="ABC_TM1F"/>
    <property type="match status" value="1"/>
</dbReference>
<feature type="transmembrane region" description="Helical" evidence="8">
    <location>
        <begin position="176"/>
        <end position="193"/>
    </location>
</feature>
<feature type="transmembrane region" description="Helical" evidence="8">
    <location>
        <begin position="570"/>
        <end position="590"/>
    </location>
</feature>
<dbReference type="InterPro" id="IPR036640">
    <property type="entry name" value="ABC1_TM_sf"/>
</dbReference>